<dbReference type="GO" id="GO:0005524">
    <property type="term" value="F:ATP binding"/>
    <property type="evidence" value="ECO:0007669"/>
    <property type="project" value="UniProtKB-KW"/>
</dbReference>
<dbReference type="InterPro" id="IPR027417">
    <property type="entry name" value="P-loop_NTPase"/>
</dbReference>
<dbReference type="PANTHER" id="PTHR43423:SF1">
    <property type="entry name" value="ABC TRANSPORTER I FAMILY MEMBER 17"/>
    <property type="match status" value="1"/>
</dbReference>
<evidence type="ECO:0000313" key="6">
    <source>
        <dbReference type="Proteomes" id="UP001651880"/>
    </source>
</evidence>
<comment type="caution">
    <text evidence="5">The sequence shown here is derived from an EMBL/GenBank/DDBJ whole genome shotgun (WGS) entry which is preliminary data.</text>
</comment>
<evidence type="ECO:0000256" key="1">
    <source>
        <dbReference type="ARBA" id="ARBA00022448"/>
    </source>
</evidence>
<keyword evidence="3 5" id="KW-0067">ATP-binding</keyword>
<feature type="domain" description="ABC transporter" evidence="4">
    <location>
        <begin position="6"/>
        <end position="238"/>
    </location>
</feature>
<dbReference type="EMBL" id="JAJEKE010000002">
    <property type="protein sequence ID" value="MCQ1528697.1"/>
    <property type="molecule type" value="Genomic_DNA"/>
</dbReference>
<keyword evidence="6" id="KW-1185">Reference proteome</keyword>
<evidence type="ECO:0000256" key="2">
    <source>
        <dbReference type="ARBA" id="ARBA00022741"/>
    </source>
</evidence>
<reference evidence="5 6" key="1">
    <citation type="submission" date="2021-10" db="EMBL/GenBank/DDBJ databases">
        <title>Lutispora strain m25 sp. nov., a thermophilic, non-spore-forming bacterium isolated from a lab-scale methanogenic bioreactor digesting anaerobic sludge.</title>
        <authorList>
            <person name="El Houari A."/>
            <person name="Mcdonald J."/>
        </authorList>
    </citation>
    <scope>NUCLEOTIDE SEQUENCE [LARGE SCALE GENOMIC DNA]</scope>
    <source>
        <strain evidence="6">m25</strain>
    </source>
</reference>
<dbReference type="InterPro" id="IPR003439">
    <property type="entry name" value="ABC_transporter-like_ATP-bd"/>
</dbReference>
<dbReference type="Gene3D" id="3.40.50.300">
    <property type="entry name" value="P-loop containing nucleotide triphosphate hydrolases"/>
    <property type="match status" value="1"/>
</dbReference>
<dbReference type="PROSITE" id="PS50893">
    <property type="entry name" value="ABC_TRANSPORTER_2"/>
    <property type="match status" value="1"/>
</dbReference>
<organism evidence="5 6">
    <name type="scientific">Lutispora saccharofermentans</name>
    <dbReference type="NCBI Taxonomy" id="3024236"/>
    <lineage>
        <taxon>Bacteria</taxon>
        <taxon>Bacillati</taxon>
        <taxon>Bacillota</taxon>
        <taxon>Clostridia</taxon>
        <taxon>Lutisporales</taxon>
        <taxon>Lutisporaceae</taxon>
        <taxon>Lutispora</taxon>
    </lineage>
</organism>
<dbReference type="RefSeq" id="WP_255226213.1">
    <property type="nucleotide sequence ID" value="NZ_JAJEKE010000002.1"/>
</dbReference>
<name>A0ABT1NBS6_9FIRM</name>
<protein>
    <submittedName>
        <fullName evidence="5">Phosphate ABC transporter ATP-binding protein</fullName>
    </submittedName>
</protein>
<proteinExistence type="predicted"/>
<evidence type="ECO:0000259" key="4">
    <source>
        <dbReference type="PROSITE" id="PS50893"/>
    </source>
</evidence>
<accession>A0ABT1NBS6</accession>
<dbReference type="CDD" id="cd03260">
    <property type="entry name" value="ABC_PstB_phosphate_transporter"/>
    <property type="match status" value="1"/>
</dbReference>
<evidence type="ECO:0000256" key="3">
    <source>
        <dbReference type="ARBA" id="ARBA00022840"/>
    </source>
</evidence>
<dbReference type="Pfam" id="PF00005">
    <property type="entry name" value="ABC_tran"/>
    <property type="match status" value="1"/>
</dbReference>
<dbReference type="PANTHER" id="PTHR43423">
    <property type="entry name" value="ABC TRANSPORTER I FAMILY MEMBER 17"/>
    <property type="match status" value="1"/>
</dbReference>
<evidence type="ECO:0000313" key="5">
    <source>
        <dbReference type="EMBL" id="MCQ1528697.1"/>
    </source>
</evidence>
<dbReference type="InterPro" id="IPR017871">
    <property type="entry name" value="ABC_transporter-like_CS"/>
</dbReference>
<dbReference type="InterPro" id="IPR005670">
    <property type="entry name" value="PstB-like"/>
</dbReference>
<sequence>MADYIFKTEGLKKEYSGKTVLDIEEMEIQKGKITAVIGPSGAGKSTLLHLLNVIEAPSSGSIWFEDSMIGHKALTLDIRRSMVMVFQKPLVFTATVYENLAYGLKLRKMKKEEISQKVEEVLEITGLKDKRNQNAATLSGGEAQRVAIGRAMVVRPKALLLDEPTANLDPANISIIEDLIKFGKANYGLSVIIVTHNMFQAKRLSDNTIFMLNGKIIDYDTTESLFNCPKNEITGAFIDGKMIY</sequence>
<dbReference type="Proteomes" id="UP001651880">
    <property type="component" value="Unassembled WGS sequence"/>
</dbReference>
<dbReference type="SMART" id="SM00382">
    <property type="entry name" value="AAA"/>
    <property type="match status" value="1"/>
</dbReference>
<keyword evidence="1" id="KW-0813">Transport</keyword>
<dbReference type="InterPro" id="IPR003593">
    <property type="entry name" value="AAA+_ATPase"/>
</dbReference>
<dbReference type="PROSITE" id="PS00211">
    <property type="entry name" value="ABC_TRANSPORTER_1"/>
    <property type="match status" value="1"/>
</dbReference>
<keyword evidence="2" id="KW-0547">Nucleotide-binding</keyword>
<gene>
    <name evidence="5" type="ORF">LJD61_03945</name>
</gene>
<dbReference type="SUPFAM" id="SSF52540">
    <property type="entry name" value="P-loop containing nucleoside triphosphate hydrolases"/>
    <property type="match status" value="1"/>
</dbReference>